<gene>
    <name evidence="3" type="ORF">R3P38DRAFT_2809059</name>
    <name evidence="2" type="ORF">R3P38DRAFT_2815866</name>
</gene>
<accession>A0AAV9Z0B2</accession>
<protein>
    <submittedName>
        <fullName evidence="2">Uncharacterized protein</fullName>
    </submittedName>
</protein>
<dbReference type="AlphaFoldDB" id="A0AAV9Z0B2"/>
<evidence type="ECO:0000256" key="1">
    <source>
        <dbReference type="SAM" id="MobiDB-lite"/>
    </source>
</evidence>
<evidence type="ECO:0000313" key="3">
    <source>
        <dbReference type="EMBL" id="KAK6980572.1"/>
    </source>
</evidence>
<comment type="caution">
    <text evidence="2">The sequence shown here is derived from an EMBL/GenBank/DDBJ whole genome shotgun (WGS) entry which is preliminary data.</text>
</comment>
<proteinExistence type="predicted"/>
<feature type="compositionally biased region" description="Polar residues" evidence="1">
    <location>
        <begin position="43"/>
        <end position="59"/>
    </location>
</feature>
<evidence type="ECO:0000313" key="2">
    <source>
        <dbReference type="EMBL" id="KAK6966699.1"/>
    </source>
</evidence>
<reference evidence="2 4" key="1">
    <citation type="journal article" date="2024" name="J Genomics">
        <title>Draft genome sequencing and assembly of Favolaschia claudopus CIRM-BRFM 2984 isolated from oak limbs.</title>
        <authorList>
            <person name="Navarro D."/>
            <person name="Drula E."/>
            <person name="Chaduli D."/>
            <person name="Cazenave R."/>
            <person name="Ahrendt S."/>
            <person name="Wang J."/>
            <person name="Lipzen A."/>
            <person name="Daum C."/>
            <person name="Barry K."/>
            <person name="Grigoriev I.V."/>
            <person name="Favel A."/>
            <person name="Rosso M.N."/>
            <person name="Martin F."/>
        </authorList>
    </citation>
    <scope>NUCLEOTIDE SEQUENCE [LARGE SCALE GENOMIC DNA]</scope>
    <source>
        <strain evidence="2 4">CIRM-BRFM 2984</strain>
    </source>
</reference>
<dbReference type="EMBL" id="JAWWNJ010000259">
    <property type="protein sequence ID" value="KAK6966699.1"/>
    <property type="molecule type" value="Genomic_DNA"/>
</dbReference>
<dbReference type="EMBL" id="JAWWNJ010000158">
    <property type="protein sequence ID" value="KAK6980572.1"/>
    <property type="molecule type" value="Genomic_DNA"/>
</dbReference>
<dbReference type="Proteomes" id="UP001362999">
    <property type="component" value="Unassembled WGS sequence"/>
</dbReference>
<organism evidence="2 4">
    <name type="scientific">Favolaschia claudopus</name>
    <dbReference type="NCBI Taxonomy" id="2862362"/>
    <lineage>
        <taxon>Eukaryota</taxon>
        <taxon>Fungi</taxon>
        <taxon>Dikarya</taxon>
        <taxon>Basidiomycota</taxon>
        <taxon>Agaricomycotina</taxon>
        <taxon>Agaricomycetes</taxon>
        <taxon>Agaricomycetidae</taxon>
        <taxon>Agaricales</taxon>
        <taxon>Marasmiineae</taxon>
        <taxon>Mycenaceae</taxon>
        <taxon>Favolaschia</taxon>
    </lineage>
</organism>
<feature type="region of interest" description="Disordered" evidence="1">
    <location>
        <begin position="43"/>
        <end position="83"/>
    </location>
</feature>
<evidence type="ECO:0000313" key="4">
    <source>
        <dbReference type="Proteomes" id="UP001362999"/>
    </source>
</evidence>
<name>A0AAV9Z0B2_9AGAR</name>
<keyword evidence="4" id="KW-1185">Reference proteome</keyword>
<sequence length="257" mass="27714">MGQTRAVLVNPTSAVLEEQFLRDHHAWNFANPRPSIVQYPASTAATAGSEPSSPTNQLSDDGFPSPVLVAPPPSPDPKYIGTRSSQDFDGAFVRTFDPANPMLALDSVAGDPLLRTLLHMKLGPALHQLTPSAEHIVPILREGTGGLEKKNLLPRRRLLPPLRLWPIVNPGAPGMHAMQPCPLRTVFLDFLDASLLVEGLSKTLVTTSSKAAGNLVLKARIRRVSTTNARLSVMRIANVNLPFRRPQVVVGVASLSV</sequence>